<feature type="compositionally biased region" description="Pro residues" evidence="7">
    <location>
        <begin position="165"/>
        <end position="177"/>
    </location>
</feature>
<evidence type="ECO:0000256" key="6">
    <source>
        <dbReference type="ARBA" id="ARBA00023087"/>
    </source>
</evidence>
<evidence type="ECO:0000313" key="10">
    <source>
        <dbReference type="Proteomes" id="UP000007842"/>
    </source>
</evidence>
<reference evidence="10" key="1">
    <citation type="submission" date="2011-12" db="EMBL/GenBank/DDBJ databases">
        <title>Complete genome sequence of Streptomyces cattleya strain DSM 46488.</title>
        <authorList>
            <person name="Ou H.-Y."/>
            <person name="Li P."/>
            <person name="Zhao C."/>
            <person name="O'Hagan D."/>
            <person name="Deng Z."/>
        </authorList>
    </citation>
    <scope>NUCLEOTIDE SEQUENCE [LARGE SCALE GENOMIC DNA]</scope>
    <source>
        <strain evidence="10">ATCC 35852 / DSM 46488 / JCM 4925 / NBRC 14057 / NRRL 8057</strain>
    </source>
</reference>
<dbReference type="PATRIC" id="fig|1003195.29.peg.5104"/>
<dbReference type="Proteomes" id="UP000007842">
    <property type="component" value="Chromosome"/>
</dbReference>
<dbReference type="PROSITE" id="PS51884">
    <property type="entry name" value="CHAPLIN"/>
    <property type="match status" value="2"/>
</dbReference>
<dbReference type="Pfam" id="PF03777">
    <property type="entry name" value="ChpA-C"/>
    <property type="match status" value="2"/>
</dbReference>
<dbReference type="HOGENOM" id="CLU_070271_0_0_11"/>
<keyword evidence="6" id="KW-0034">Amyloid</keyword>
<evidence type="ECO:0000256" key="3">
    <source>
        <dbReference type="ARBA" id="ARBA00022525"/>
    </source>
</evidence>
<dbReference type="OrthoDB" id="4194054at2"/>
<dbReference type="STRING" id="1003195.SCATT_51170"/>
<feature type="compositionally biased region" description="Basic residues" evidence="7">
    <location>
        <begin position="84"/>
        <end position="95"/>
    </location>
</feature>
<sequence length="274" mass="27407">MRQVTRTGLITIIATSGVLAVTGGYAFADSGASGVSANSPGVLSGNTVQVPVNVPVNACGDTVDVVGALNPAFGNNCVNGGHGHGHGHGQSHSYHHGGGASARGASTGSPGVGSGNTVQAPVDVPVNACGDTVDVVGALNPAYGNGCANHGGGRHHHQPPQHGHQPPPPGQGHQPPPPEEHQPPEQGGGHQPPQGHQPPPQHVHVPPQHGGHQGNGARPPQPVHHQVTPPRPAPQESGEALAHTGTDQLGLLGLVSAGLLATGSVLYRRGRAHR</sequence>
<dbReference type="InterPro" id="IPR005528">
    <property type="entry name" value="ChpA-H"/>
</dbReference>
<evidence type="ECO:0000256" key="4">
    <source>
        <dbReference type="ARBA" id="ARBA00022729"/>
    </source>
</evidence>
<feature type="domain" description="Chaplin" evidence="8">
    <location>
        <begin position="109"/>
        <end position="149"/>
    </location>
</feature>
<comment type="subcellular location">
    <subcellularLocation>
        <location evidence="1">Secreted</location>
        <location evidence="1">Cell wall</location>
    </subcellularLocation>
</comment>
<evidence type="ECO:0000256" key="1">
    <source>
        <dbReference type="ARBA" id="ARBA00004191"/>
    </source>
</evidence>
<organism evidence="9 10">
    <name type="scientific">Streptantibioticus cattleyicolor (strain ATCC 35852 / DSM 46488 / JCM 4925 / NBRC 14057 / NRRL 8057)</name>
    <name type="common">Streptomyces cattleya</name>
    <dbReference type="NCBI Taxonomy" id="1003195"/>
    <lineage>
        <taxon>Bacteria</taxon>
        <taxon>Bacillati</taxon>
        <taxon>Actinomycetota</taxon>
        <taxon>Actinomycetes</taxon>
        <taxon>Kitasatosporales</taxon>
        <taxon>Streptomycetaceae</taxon>
        <taxon>Streptantibioticus</taxon>
    </lineage>
</organism>
<evidence type="ECO:0000256" key="5">
    <source>
        <dbReference type="ARBA" id="ARBA00022889"/>
    </source>
</evidence>
<dbReference type="KEGG" id="scy:SCATT_51170"/>
<dbReference type="RefSeq" id="WP_014628619.1">
    <property type="nucleotide sequence ID" value="NC_017586.1"/>
</dbReference>
<name>G8WVG4_STREN</name>
<evidence type="ECO:0000256" key="2">
    <source>
        <dbReference type="ARBA" id="ARBA00022512"/>
    </source>
</evidence>
<evidence type="ECO:0000313" key="9">
    <source>
        <dbReference type="EMBL" id="AEW97488.1"/>
    </source>
</evidence>
<evidence type="ECO:0000256" key="7">
    <source>
        <dbReference type="SAM" id="MobiDB-lite"/>
    </source>
</evidence>
<dbReference type="eggNOG" id="ENOG5033GQX">
    <property type="taxonomic scope" value="Bacteria"/>
</dbReference>
<feature type="region of interest" description="Disordered" evidence="7">
    <location>
        <begin position="147"/>
        <end position="241"/>
    </location>
</feature>
<evidence type="ECO:0000259" key="8">
    <source>
        <dbReference type="PROSITE" id="PS51884"/>
    </source>
</evidence>
<dbReference type="GO" id="GO:0007155">
    <property type="term" value="P:cell adhesion"/>
    <property type="evidence" value="ECO:0007669"/>
    <property type="project" value="UniProtKB-KW"/>
</dbReference>
<protein>
    <recommendedName>
        <fullName evidence="8">Chaplin domain-containing protein</fullName>
    </recommendedName>
</protein>
<feature type="domain" description="Chaplin" evidence="8">
    <location>
        <begin position="39"/>
        <end position="79"/>
    </location>
</feature>
<dbReference type="EMBL" id="CP003219">
    <property type="protein sequence ID" value="AEW97488.1"/>
    <property type="molecule type" value="Genomic_DNA"/>
</dbReference>
<keyword evidence="3" id="KW-0964">Secreted</keyword>
<keyword evidence="5" id="KW-0130">Cell adhesion</keyword>
<dbReference type="AlphaFoldDB" id="G8WVG4"/>
<accession>G8WVG4</accession>
<keyword evidence="10" id="KW-1185">Reference proteome</keyword>
<proteinExistence type="predicted"/>
<gene>
    <name evidence="9" type="ordered locus">SCATT_51170</name>
</gene>
<keyword evidence="2" id="KW-0134">Cell wall</keyword>
<feature type="region of interest" description="Disordered" evidence="7">
    <location>
        <begin position="84"/>
        <end position="119"/>
    </location>
</feature>
<keyword evidence="4" id="KW-0732">Signal</keyword>